<dbReference type="SUPFAM" id="SSF53254">
    <property type="entry name" value="Phosphoglycerate mutase-like"/>
    <property type="match status" value="1"/>
</dbReference>
<gene>
    <name evidence="1" type="ORF">N0D28_00870</name>
</gene>
<dbReference type="EMBL" id="CP104213">
    <property type="protein sequence ID" value="UWX64263.1"/>
    <property type="molecule type" value="Genomic_DNA"/>
</dbReference>
<proteinExistence type="predicted"/>
<reference evidence="1" key="1">
    <citation type="submission" date="2022-09" db="EMBL/GenBank/DDBJ databases">
        <title>genome sequence of Deinococcus rubellus.</title>
        <authorList>
            <person name="Srinivasan S."/>
        </authorList>
    </citation>
    <scope>NUCLEOTIDE SEQUENCE</scope>
    <source>
        <strain evidence="1">Ant6</strain>
    </source>
</reference>
<dbReference type="SMART" id="SM00855">
    <property type="entry name" value="PGAM"/>
    <property type="match status" value="1"/>
</dbReference>
<dbReference type="InterPro" id="IPR013078">
    <property type="entry name" value="His_Pase_superF_clade-1"/>
</dbReference>
<name>A0ABY5YGR7_9DEIO</name>
<dbReference type="CDD" id="cd07067">
    <property type="entry name" value="HP_PGM_like"/>
    <property type="match status" value="1"/>
</dbReference>
<dbReference type="RefSeq" id="WP_260560538.1">
    <property type="nucleotide sequence ID" value="NZ_BAABEC010000077.1"/>
</dbReference>
<keyword evidence="2" id="KW-1185">Reference proteome</keyword>
<protein>
    <submittedName>
        <fullName evidence="1">Histidine phosphatase family protein</fullName>
    </submittedName>
</protein>
<dbReference type="InterPro" id="IPR050275">
    <property type="entry name" value="PGM_Phosphatase"/>
</dbReference>
<dbReference type="InterPro" id="IPR029033">
    <property type="entry name" value="His_PPase_superfam"/>
</dbReference>
<accession>A0ABY5YGR7</accession>
<dbReference type="Pfam" id="PF00300">
    <property type="entry name" value="His_Phos_1"/>
    <property type="match status" value="1"/>
</dbReference>
<dbReference type="PANTHER" id="PTHR48100:SF1">
    <property type="entry name" value="HISTIDINE PHOSPHATASE FAMILY PROTEIN-RELATED"/>
    <property type="match status" value="1"/>
</dbReference>
<sequence length="236" mass="25435">MSGPQLQTIQPRTTQSQAATLLLIRHGRTAHNRAGKIQGRSEVPLDEESQAQARQLADHLADQFRSGQLARPPSQIWASDLTRAQQTAGAVAGALGTAVVTDARLREQSFGDYKGRLLSELLAENSVFEQAWTQDFGALHPPGGESFAETTARTMAWFGDARPRRGGELVIAVSHGLTLSALLCALSGLSPREAMRRGLFRHGNTAYTIVSLDPETGQMREYSAVQAGHLTASPPQ</sequence>
<evidence type="ECO:0000313" key="1">
    <source>
        <dbReference type="EMBL" id="UWX64263.1"/>
    </source>
</evidence>
<dbReference type="Proteomes" id="UP001060261">
    <property type="component" value="Chromosome"/>
</dbReference>
<dbReference type="PANTHER" id="PTHR48100">
    <property type="entry name" value="BROAD-SPECIFICITY PHOSPHATASE YOR283W-RELATED"/>
    <property type="match status" value="1"/>
</dbReference>
<dbReference type="Gene3D" id="3.40.50.1240">
    <property type="entry name" value="Phosphoglycerate mutase-like"/>
    <property type="match status" value="1"/>
</dbReference>
<organism evidence="1 2">
    <name type="scientific">Deinococcus rubellus</name>
    <dbReference type="NCBI Taxonomy" id="1889240"/>
    <lineage>
        <taxon>Bacteria</taxon>
        <taxon>Thermotogati</taxon>
        <taxon>Deinococcota</taxon>
        <taxon>Deinococci</taxon>
        <taxon>Deinococcales</taxon>
        <taxon>Deinococcaceae</taxon>
        <taxon>Deinococcus</taxon>
    </lineage>
</organism>
<evidence type="ECO:0000313" key="2">
    <source>
        <dbReference type="Proteomes" id="UP001060261"/>
    </source>
</evidence>